<feature type="transmembrane region" description="Helical" evidence="4">
    <location>
        <begin position="295"/>
        <end position="317"/>
    </location>
</feature>
<feature type="region of interest" description="Disordered" evidence="3">
    <location>
        <begin position="1257"/>
        <end position="1292"/>
    </location>
</feature>
<keyword evidence="7" id="KW-1185">Reference proteome</keyword>
<keyword evidence="1" id="KW-0479">Metal-binding</keyword>
<dbReference type="PANTHER" id="PTHR12127:SF7">
    <property type="entry name" value="SD02261P"/>
    <property type="match status" value="1"/>
</dbReference>
<keyword evidence="4" id="KW-1133">Transmembrane helix</keyword>
<accession>A0ABQ9XGH4</accession>
<organism evidence="6 7">
    <name type="scientific">Blattamonas nauphoetae</name>
    <dbReference type="NCBI Taxonomy" id="2049346"/>
    <lineage>
        <taxon>Eukaryota</taxon>
        <taxon>Metamonada</taxon>
        <taxon>Preaxostyla</taxon>
        <taxon>Oxymonadida</taxon>
        <taxon>Blattamonas</taxon>
    </lineage>
</organism>
<feature type="transmembrane region" description="Helical" evidence="4">
    <location>
        <begin position="35"/>
        <end position="55"/>
    </location>
</feature>
<feature type="region of interest" description="Disordered" evidence="3">
    <location>
        <begin position="581"/>
        <end position="706"/>
    </location>
</feature>
<evidence type="ECO:0000256" key="1">
    <source>
        <dbReference type="PROSITE-ProRule" id="PRU00175"/>
    </source>
</evidence>
<feature type="compositionally biased region" description="Basic and acidic residues" evidence="3">
    <location>
        <begin position="695"/>
        <end position="705"/>
    </location>
</feature>
<dbReference type="SUPFAM" id="SSF57850">
    <property type="entry name" value="RING/U-box"/>
    <property type="match status" value="1"/>
</dbReference>
<feature type="region of interest" description="Disordered" evidence="3">
    <location>
        <begin position="1105"/>
        <end position="1130"/>
    </location>
</feature>
<feature type="compositionally biased region" description="Basic residues" evidence="3">
    <location>
        <begin position="488"/>
        <end position="501"/>
    </location>
</feature>
<dbReference type="InterPro" id="IPR013083">
    <property type="entry name" value="Znf_RING/FYVE/PHD"/>
</dbReference>
<feature type="compositionally biased region" description="Basic and acidic residues" evidence="3">
    <location>
        <begin position="655"/>
        <end position="664"/>
    </location>
</feature>
<feature type="coiled-coil region" evidence="2">
    <location>
        <begin position="1464"/>
        <end position="1498"/>
    </location>
</feature>
<evidence type="ECO:0000256" key="3">
    <source>
        <dbReference type="SAM" id="MobiDB-lite"/>
    </source>
</evidence>
<proteinExistence type="predicted"/>
<feature type="region of interest" description="Disordered" evidence="3">
    <location>
        <begin position="1428"/>
        <end position="1463"/>
    </location>
</feature>
<feature type="region of interest" description="Disordered" evidence="3">
    <location>
        <begin position="1529"/>
        <end position="1605"/>
    </location>
</feature>
<evidence type="ECO:0000313" key="6">
    <source>
        <dbReference type="EMBL" id="KAK2949737.1"/>
    </source>
</evidence>
<comment type="caution">
    <text evidence="6">The sequence shown here is derived from an EMBL/GenBank/DDBJ whole genome shotgun (WGS) entry which is preliminary data.</text>
</comment>
<keyword evidence="2" id="KW-0175">Coiled coil</keyword>
<feature type="compositionally biased region" description="Basic residues" evidence="3">
    <location>
        <begin position="1259"/>
        <end position="1275"/>
    </location>
</feature>
<dbReference type="Proteomes" id="UP001281761">
    <property type="component" value="Unassembled WGS sequence"/>
</dbReference>
<name>A0ABQ9XGH4_9EUKA</name>
<dbReference type="Gene3D" id="3.30.40.10">
    <property type="entry name" value="Zinc/RING finger domain, C3HC4 (zinc finger)"/>
    <property type="match status" value="1"/>
</dbReference>
<feature type="compositionally biased region" description="Basic and acidic residues" evidence="3">
    <location>
        <begin position="759"/>
        <end position="769"/>
    </location>
</feature>
<evidence type="ECO:0000259" key="5">
    <source>
        <dbReference type="PROSITE" id="PS50089"/>
    </source>
</evidence>
<feature type="transmembrane region" description="Helical" evidence="4">
    <location>
        <begin position="323"/>
        <end position="345"/>
    </location>
</feature>
<feature type="compositionally biased region" description="Basic and acidic residues" evidence="3">
    <location>
        <begin position="925"/>
        <end position="945"/>
    </location>
</feature>
<feature type="compositionally biased region" description="Basic and acidic residues" evidence="3">
    <location>
        <begin position="581"/>
        <end position="603"/>
    </location>
</feature>
<feature type="transmembrane region" description="Helical" evidence="4">
    <location>
        <begin position="425"/>
        <end position="446"/>
    </location>
</feature>
<feature type="region of interest" description="Disordered" evidence="3">
    <location>
        <begin position="757"/>
        <end position="786"/>
    </location>
</feature>
<feature type="region of interest" description="Disordered" evidence="3">
    <location>
        <begin position="807"/>
        <end position="961"/>
    </location>
</feature>
<feature type="domain" description="RING-type" evidence="5">
    <location>
        <begin position="1640"/>
        <end position="1682"/>
    </location>
</feature>
<dbReference type="InterPro" id="IPR001841">
    <property type="entry name" value="Znf_RING"/>
</dbReference>
<keyword evidence="4" id="KW-0472">Membrane</keyword>
<evidence type="ECO:0000313" key="7">
    <source>
        <dbReference type="Proteomes" id="UP001281761"/>
    </source>
</evidence>
<dbReference type="PANTHER" id="PTHR12127">
    <property type="entry name" value="MUCOLIPIN"/>
    <property type="match status" value="1"/>
</dbReference>
<feature type="compositionally biased region" description="Low complexity" evidence="3">
    <location>
        <begin position="1446"/>
        <end position="1458"/>
    </location>
</feature>
<feature type="region of interest" description="Disordered" evidence="3">
    <location>
        <begin position="1001"/>
        <end position="1022"/>
    </location>
</feature>
<feature type="compositionally biased region" description="Low complexity" evidence="3">
    <location>
        <begin position="895"/>
        <end position="913"/>
    </location>
</feature>
<feature type="compositionally biased region" description="Basic residues" evidence="3">
    <location>
        <begin position="613"/>
        <end position="626"/>
    </location>
</feature>
<dbReference type="Pfam" id="PF13639">
    <property type="entry name" value="zf-RING_2"/>
    <property type="match status" value="1"/>
</dbReference>
<dbReference type="PROSITE" id="PS50089">
    <property type="entry name" value="ZF_RING_2"/>
    <property type="match status" value="1"/>
</dbReference>
<evidence type="ECO:0000256" key="2">
    <source>
        <dbReference type="SAM" id="Coils"/>
    </source>
</evidence>
<feature type="region of interest" description="Disordered" evidence="3">
    <location>
        <begin position="1363"/>
        <end position="1397"/>
    </location>
</feature>
<protein>
    <recommendedName>
        <fullName evidence="5">RING-type domain-containing protein</fullName>
    </recommendedName>
</protein>
<feature type="compositionally biased region" description="Low complexity" evidence="3">
    <location>
        <begin position="526"/>
        <end position="544"/>
    </location>
</feature>
<feature type="compositionally biased region" description="Polar residues" evidence="3">
    <location>
        <begin position="1561"/>
        <end position="1585"/>
    </location>
</feature>
<feature type="compositionally biased region" description="Basic residues" evidence="3">
    <location>
        <begin position="675"/>
        <end position="684"/>
    </location>
</feature>
<feature type="transmembrane region" description="Helical" evidence="4">
    <location>
        <begin position="230"/>
        <end position="256"/>
    </location>
</feature>
<dbReference type="EMBL" id="JARBJD010000150">
    <property type="protein sequence ID" value="KAK2949737.1"/>
    <property type="molecule type" value="Genomic_DNA"/>
</dbReference>
<sequence length="1696" mass="194906">MPHQTPDHPSEKDLNVKFQPLLLPVWKQWRYVRCLPFQIIVRVLIAIIAAVSLILPQHVSKDGFAAQRFAAGQFYSMDYFAVDSDAEIDLYTVFDIWAQYFFIFQKTFTPTTDDFIFDNRNATINIKHVYWNETGGEMKRTTYEHLVTSKTDPEFYGLLTDKSIPEIRLILENTIELHLFTNIATLQMDYWSGTSTQTWEANFKIFRTPAGKFTLRPIFTYRETKLNKNVWLLVFIAVIGIICSVISFVMSFLSIISSFQRYLTAKRLSKFTSPPTRWNRVPFKTKMRFFSKWEIFTLLSAVLNFISGIFFVFRYLVAKSQNLSVNLIQGLSGLTSWVCVTRYLLYMRRESQLFQAVLFSCPFMVSYLVALLPVLIGSTLFSVALFGSHDEHYASYNRAFDYNFAAINGDEVWALYVRLNSRNPFLAITFVVILVSAFLFFAINLIRSIVERGYTSANFALYGNEGLYVGNAEFEHMEQLQKKMERMGKRRKHAKRRKRKTQNQSTSSSSSRSSEGSHIDEDWSSDSDTSHLSTTSSLSFSSSSNAFNEHERMADMMGAFEKRQGIAEKQQKMAELFHEAMLKGNDKTNKKNRRTHYEQESRSKPAQPIAQPKPRHRLFANRRRGKKDTQTGTSDDNGMTEPLLPRSQPKVSMDQYKDEAREVDEAMGIPDHALKKQRQRKRATSRSPRGQNRAFLDEPHSHDDSDSSAVLYRWAARVGNEMAAKLADTRIAEDEVNWDESDEKRWRIEKGVKLGTAFKDADQWEKGDENGSSNDSVSSGRSEKVWERDLGEVMELTRRHTISMARPQKIAITEDQLDGDVEEEKKGFRARRKKSTDEPTAPYQRSSLNVNEGEFTISILEDGQKKTTSGLKETKKRPLILNSKQDSDKSFHPKSITSTPHSVVSSSDTSDSTTEVERRRHREEHHRMREERRQLHEKKRQERMAEHKRRQPTSDQTNDADVLSAIDKQLENEERADRNKATRLLPSFLFSEGKYAAVLNESTPSSLSSTEDDDSTNSKKHKTKEAFEKSFFKVFPLLDEQNPERRLSQADRMDKKKQEFSKVMDEWLAEDKKVKEDAEIASPVAIGDDLFSSTPELIDVSPTLHPASSFDPAMSPSMSPSMSPTRRSRQYKPVPWKVPTLVSVCDDANSAAMKLIGEMVADWQKRMIQIVVEKRKEEKTTRRKPLPHRTKSHEDKIDRLLSHQTLASPQTFHRFPSPLFLFHQCSTDIHSLICPRPDFHLYHLNNIIPISTFQPPHQNHTKSHPHPQFHNRFPKPQRTFPKLPTPPPKSELELSGPLLAQLAEEDRKVRAMLEQQRKSEEYISHLLASEGNLFDDRSAFAQTFSAPTQPQPLIAEPPIQIRAPQPKSQPKHTSFSDHSQRIRKTVQLPTPKSKYVSIKTPDSTIMYQDTYPQQSSAESVFSSVFGQPSHQRFGASHSEQAPVPPSRSTSSRSNLNPNAEPFYPRHYEQQNRQYEQQNRQYEQQNRQYEQQNRQFLHQIQHYDDDSEDDDDYRMFGYLDSSPFQRYPSARRTVGRRSVVHDDESDDDLPQQPFHATPRRVTFTSRGQQLTGRQTQFGAQPTPSQDSRMRETGGTGSGRWRDVNETGGFADSQVKSMRSGKVLPKHASPTSGEDSTVFGMCSICICAIEVGEMISLVTKCQHAFHTKCLSEWFKVKRCCPVCRGTLSLLDRDTSSPS</sequence>
<feature type="compositionally biased region" description="Low complexity" evidence="3">
    <location>
        <begin position="770"/>
        <end position="780"/>
    </location>
</feature>
<keyword evidence="1" id="KW-0862">Zinc</keyword>
<dbReference type="SMART" id="SM00184">
    <property type="entry name" value="RING"/>
    <property type="match status" value="1"/>
</dbReference>
<keyword evidence="4" id="KW-0812">Transmembrane</keyword>
<feature type="region of interest" description="Disordered" evidence="3">
    <location>
        <begin position="483"/>
        <end position="544"/>
    </location>
</feature>
<feature type="compositionally biased region" description="Low complexity" evidence="3">
    <location>
        <begin position="505"/>
        <end position="514"/>
    </location>
</feature>
<evidence type="ECO:0000256" key="4">
    <source>
        <dbReference type="SAM" id="Phobius"/>
    </source>
</evidence>
<keyword evidence="1" id="KW-0863">Zinc-finger</keyword>
<gene>
    <name evidence="6" type="ORF">BLNAU_15311</name>
</gene>
<feature type="transmembrane region" description="Helical" evidence="4">
    <location>
        <begin position="357"/>
        <end position="386"/>
    </location>
</feature>
<feature type="compositionally biased region" description="Low complexity" evidence="3">
    <location>
        <begin position="1106"/>
        <end position="1124"/>
    </location>
</feature>
<dbReference type="InterPro" id="IPR039031">
    <property type="entry name" value="Mucolipin"/>
</dbReference>
<reference evidence="6 7" key="1">
    <citation type="journal article" date="2022" name="bioRxiv">
        <title>Genomics of Preaxostyla Flagellates Illuminates Evolutionary Transitions and the Path Towards Mitochondrial Loss.</title>
        <authorList>
            <person name="Novak L.V.F."/>
            <person name="Treitli S.C."/>
            <person name="Pyrih J."/>
            <person name="Halakuc P."/>
            <person name="Pipaliya S.V."/>
            <person name="Vacek V."/>
            <person name="Brzon O."/>
            <person name="Soukal P."/>
            <person name="Eme L."/>
            <person name="Dacks J.B."/>
            <person name="Karnkowska A."/>
            <person name="Elias M."/>
            <person name="Hampl V."/>
        </authorList>
    </citation>
    <scope>NUCLEOTIDE SEQUENCE [LARGE SCALE GENOMIC DNA]</scope>
    <source>
        <strain evidence="6">NAU3</strain>
        <tissue evidence="6">Gut</tissue>
    </source>
</reference>